<dbReference type="Gene3D" id="3.40.50.720">
    <property type="entry name" value="NAD(P)-binding Rossmann-like Domain"/>
    <property type="match status" value="1"/>
</dbReference>
<dbReference type="PANTHER" id="PTHR12126">
    <property type="entry name" value="NADH-UBIQUINONE OXIDOREDUCTASE 39 KDA SUBUNIT-RELATED"/>
    <property type="match status" value="1"/>
</dbReference>
<feature type="domain" description="NAD(P)-binding" evidence="1">
    <location>
        <begin position="11"/>
        <end position="149"/>
    </location>
</feature>
<evidence type="ECO:0000259" key="1">
    <source>
        <dbReference type="Pfam" id="PF13460"/>
    </source>
</evidence>
<reference evidence="2 3" key="1">
    <citation type="journal article" date="2019" name="Int. J. Syst. Evol. Microbiol.">
        <title>The Global Catalogue of Microorganisms (GCM) 10K type strain sequencing project: providing services to taxonomists for standard genome sequencing and annotation.</title>
        <authorList>
            <consortium name="The Broad Institute Genomics Platform"/>
            <consortium name="The Broad Institute Genome Sequencing Center for Infectious Disease"/>
            <person name="Wu L."/>
            <person name="Ma J."/>
        </authorList>
    </citation>
    <scope>NUCLEOTIDE SEQUENCE [LARGE SCALE GENOMIC DNA]</scope>
    <source>
        <strain evidence="2 3">JCM 14162</strain>
    </source>
</reference>
<sequence>MRTKPTLAITGATGFVGSHLLNLAVRAGFPVRALTRQTQDDRPNVTWIRGALDNPASLNVLCTGADVVIHIAGVVNAPTREGFEAGNVAGTMAVVEAAKKSECSRFIHVSSLAATLPKLSIYGDTKARAEKIVASSGLDWTIIRPPAIYGPGDKEMLELFKMAKSGFITLPPDADGLLSAIHVDDLSRALMTIIPEHEDLTAQIFEVDDGKTGGWTQTSFAKAVGWAIGKRIKPIATPKFLLELGAKADRFVRRDKAKLTEDRVSYFCHDDWTVDPAKRLPPELWTPQIETRQGLKDTAKWYRQNGWL</sequence>
<dbReference type="RefSeq" id="WP_229953809.1">
    <property type="nucleotide sequence ID" value="NZ_BAAAEM010000002.1"/>
</dbReference>
<evidence type="ECO:0000313" key="3">
    <source>
        <dbReference type="Proteomes" id="UP001500713"/>
    </source>
</evidence>
<dbReference type="InterPro" id="IPR036291">
    <property type="entry name" value="NAD(P)-bd_dom_sf"/>
</dbReference>
<comment type="caution">
    <text evidence="2">The sequence shown here is derived from an EMBL/GenBank/DDBJ whole genome shotgun (WGS) entry which is preliminary data.</text>
</comment>
<protein>
    <submittedName>
        <fullName evidence="2">NAD-dependent epimerase/dehydratase family protein</fullName>
    </submittedName>
</protein>
<name>A0ABN1A688_9SPHN</name>
<dbReference type="EMBL" id="BAAAEM010000002">
    <property type="protein sequence ID" value="GAA0468494.1"/>
    <property type="molecule type" value="Genomic_DNA"/>
</dbReference>
<dbReference type="InterPro" id="IPR016040">
    <property type="entry name" value="NAD(P)-bd_dom"/>
</dbReference>
<proteinExistence type="predicted"/>
<accession>A0ABN1A688</accession>
<dbReference type="Proteomes" id="UP001500713">
    <property type="component" value="Unassembled WGS sequence"/>
</dbReference>
<dbReference type="SUPFAM" id="SSF51735">
    <property type="entry name" value="NAD(P)-binding Rossmann-fold domains"/>
    <property type="match status" value="1"/>
</dbReference>
<dbReference type="PANTHER" id="PTHR12126:SF11">
    <property type="entry name" value="NADH DEHYDROGENASE [UBIQUINONE] 1 ALPHA SUBCOMPLEX SUBUNIT 9, MITOCHONDRIAL"/>
    <property type="match status" value="1"/>
</dbReference>
<dbReference type="InterPro" id="IPR051207">
    <property type="entry name" value="ComplexI_NDUFA9_subunit"/>
</dbReference>
<dbReference type="Pfam" id="PF13460">
    <property type="entry name" value="NAD_binding_10"/>
    <property type="match status" value="1"/>
</dbReference>
<organism evidence="2 3">
    <name type="scientific">Parasphingorhabdus litoris</name>
    <dbReference type="NCBI Taxonomy" id="394733"/>
    <lineage>
        <taxon>Bacteria</taxon>
        <taxon>Pseudomonadati</taxon>
        <taxon>Pseudomonadota</taxon>
        <taxon>Alphaproteobacteria</taxon>
        <taxon>Sphingomonadales</taxon>
        <taxon>Sphingomonadaceae</taxon>
        <taxon>Parasphingorhabdus</taxon>
    </lineage>
</organism>
<gene>
    <name evidence="2" type="ORF">GCM10009096_06750</name>
</gene>
<keyword evidence="3" id="KW-1185">Reference proteome</keyword>
<evidence type="ECO:0000313" key="2">
    <source>
        <dbReference type="EMBL" id="GAA0468494.1"/>
    </source>
</evidence>